<name>A0A0A7RPY7_9PRIM</name>
<organism evidence="1">
    <name type="scientific">Gorilla gorilla</name>
    <name type="common">western gorilla</name>
    <dbReference type="NCBI Taxonomy" id="9593"/>
    <lineage>
        <taxon>Eukaryota</taxon>
        <taxon>Metazoa</taxon>
        <taxon>Chordata</taxon>
        <taxon>Craniata</taxon>
        <taxon>Vertebrata</taxon>
        <taxon>Euteleostomi</taxon>
        <taxon>Mammalia</taxon>
        <taxon>Eutheria</taxon>
        <taxon>Euarchontoglires</taxon>
        <taxon>Primates</taxon>
        <taxon>Haplorrhini</taxon>
        <taxon>Catarrhini</taxon>
        <taxon>Hominidae</taxon>
        <taxon>Gorilla</taxon>
    </lineage>
</organism>
<protein>
    <submittedName>
        <fullName evidence="1">Basic charge Y-linked 2</fullName>
    </submittedName>
</protein>
<dbReference type="EMBL" id="KP141767">
    <property type="protein sequence ID" value="AJA38010.1"/>
    <property type="molecule type" value="Genomic_DNA"/>
</dbReference>
<gene>
    <name evidence="1" type="primary">BPY2</name>
</gene>
<evidence type="ECO:0000313" key="1">
    <source>
        <dbReference type="EMBL" id="AJA38010.1"/>
    </source>
</evidence>
<reference evidence="1" key="1">
    <citation type="journal article" date="2014" name="Nature">
        <title>Origins and functional evolution of Y chromosomes across mammals.</title>
        <authorList>
            <person name="Cortez D."/>
            <person name="Marin R."/>
            <person name="Toledo-Flores D."/>
            <person name="Froidevaux L."/>
            <person name="Liechti A."/>
            <person name="Waters P.D."/>
            <person name="Grutzner F."/>
            <person name="Kaessmann H."/>
        </authorList>
    </citation>
    <scope>NUCLEOTIDE SEQUENCE</scope>
</reference>
<sequence length="106" mass="11985">MMTLVPRARTRAGQDHYPHPCPRFSQALLTEGIMTCCLTKNLSDVNILHRLLKNGNVRNTLLQSKVGLLTYYVKLYPGEVTLLTRPSIQMRLCCITGSVSRPRSQK</sequence>
<accession>A0A0A7RPY7</accession>
<dbReference type="AlphaFoldDB" id="A0A0A7RPY7"/>
<proteinExistence type="predicted"/>